<dbReference type="Proteomes" id="UP000334019">
    <property type="component" value="Chromosome"/>
</dbReference>
<dbReference type="PROSITE" id="PS51012">
    <property type="entry name" value="ABC_TM2"/>
    <property type="match status" value="1"/>
</dbReference>
<dbReference type="PANTHER" id="PTHR43229:SF2">
    <property type="entry name" value="NODULATION PROTEIN J"/>
    <property type="match status" value="1"/>
</dbReference>
<comment type="similarity">
    <text evidence="5">Belongs to the ABC-2 integral membrane protein family.</text>
</comment>
<dbReference type="KEGG" id="atq:GH723_17365"/>
<evidence type="ECO:0000313" key="7">
    <source>
        <dbReference type="EMBL" id="QGG96723.1"/>
    </source>
</evidence>
<dbReference type="InterPro" id="IPR000412">
    <property type="entry name" value="ABC_2_transport"/>
</dbReference>
<keyword evidence="5" id="KW-1003">Cell membrane</keyword>
<keyword evidence="2 5" id="KW-0812">Transmembrane</keyword>
<dbReference type="InterPro" id="IPR051784">
    <property type="entry name" value="Nod_factor_ABC_transporter"/>
</dbReference>
<comment type="subcellular location">
    <subcellularLocation>
        <location evidence="5">Cell membrane</location>
        <topology evidence="5">Multi-pass membrane protein</topology>
    </subcellularLocation>
    <subcellularLocation>
        <location evidence="1">Membrane</location>
        <topology evidence="1">Multi-pass membrane protein</topology>
    </subcellularLocation>
</comment>
<protein>
    <recommendedName>
        <fullName evidence="5">Transport permease protein</fullName>
    </recommendedName>
</protein>
<evidence type="ECO:0000256" key="3">
    <source>
        <dbReference type="ARBA" id="ARBA00022989"/>
    </source>
</evidence>
<evidence type="ECO:0000256" key="2">
    <source>
        <dbReference type="ARBA" id="ARBA00022692"/>
    </source>
</evidence>
<feature type="transmembrane region" description="Helical" evidence="5">
    <location>
        <begin position="54"/>
        <end position="78"/>
    </location>
</feature>
<dbReference type="EMBL" id="CP045851">
    <property type="protein sequence ID" value="QGG96723.1"/>
    <property type="molecule type" value="Genomic_DNA"/>
</dbReference>
<dbReference type="Pfam" id="PF01061">
    <property type="entry name" value="ABC2_membrane"/>
    <property type="match status" value="1"/>
</dbReference>
<gene>
    <name evidence="7" type="ORF">GH723_17365</name>
</gene>
<evidence type="ECO:0000256" key="4">
    <source>
        <dbReference type="ARBA" id="ARBA00023136"/>
    </source>
</evidence>
<keyword evidence="8" id="KW-1185">Reference proteome</keyword>
<evidence type="ECO:0000259" key="6">
    <source>
        <dbReference type="PROSITE" id="PS51012"/>
    </source>
</evidence>
<dbReference type="PIRSF" id="PIRSF006648">
    <property type="entry name" value="DrrB"/>
    <property type="match status" value="1"/>
</dbReference>
<feature type="transmembrane region" description="Helical" evidence="5">
    <location>
        <begin position="160"/>
        <end position="181"/>
    </location>
</feature>
<accession>A0A5Q2RLK6</accession>
<dbReference type="PANTHER" id="PTHR43229">
    <property type="entry name" value="NODULATION PROTEIN J"/>
    <property type="match status" value="1"/>
</dbReference>
<name>A0A5Q2RLK6_9ACTN</name>
<keyword evidence="4 5" id="KW-0472">Membrane</keyword>
<evidence type="ECO:0000256" key="1">
    <source>
        <dbReference type="ARBA" id="ARBA00004141"/>
    </source>
</evidence>
<organism evidence="7 8">
    <name type="scientific">Actinomarinicola tropica</name>
    <dbReference type="NCBI Taxonomy" id="2789776"/>
    <lineage>
        <taxon>Bacteria</taxon>
        <taxon>Bacillati</taxon>
        <taxon>Actinomycetota</taxon>
        <taxon>Acidimicrobiia</taxon>
        <taxon>Acidimicrobiales</taxon>
        <taxon>Iamiaceae</taxon>
        <taxon>Actinomarinicola</taxon>
    </lineage>
</organism>
<sequence length="241" mass="24928">MSALLAQTRTELRLNLRNGEQLLLTLGIPVLLLVFFSLVEVLPLPDDVAEPIDFLAPGVLALAVLSTAFTGLAIATGFDRQYGVLKRLGATPLGRGRLLAAKTATVVVIELVQVAVLVPVALLLGWEPSIDPLTVLAAVVLATIAFAGVAMLMAGTLPGLVVLAAANGIYVLLLLVGDLVIPLDELPGALRSAAQLLPTAAFAELLRAGLGDGEATAPAWIVLGAWAVAAPVVAARAFRWE</sequence>
<feature type="transmembrane region" description="Helical" evidence="5">
    <location>
        <begin position="99"/>
        <end position="126"/>
    </location>
</feature>
<dbReference type="AlphaFoldDB" id="A0A5Q2RLK6"/>
<evidence type="ECO:0000313" key="8">
    <source>
        <dbReference type="Proteomes" id="UP000334019"/>
    </source>
</evidence>
<keyword evidence="3 5" id="KW-1133">Transmembrane helix</keyword>
<dbReference type="InterPro" id="IPR047817">
    <property type="entry name" value="ABC2_TM_bact-type"/>
</dbReference>
<evidence type="ECO:0000256" key="5">
    <source>
        <dbReference type="RuleBase" id="RU361157"/>
    </source>
</evidence>
<keyword evidence="5" id="KW-0813">Transport</keyword>
<feature type="domain" description="ABC transmembrane type-2" evidence="6">
    <location>
        <begin position="20"/>
        <end position="241"/>
    </location>
</feature>
<dbReference type="GO" id="GO:0140359">
    <property type="term" value="F:ABC-type transporter activity"/>
    <property type="evidence" value="ECO:0007669"/>
    <property type="project" value="InterPro"/>
</dbReference>
<dbReference type="RefSeq" id="WP_153760827.1">
    <property type="nucleotide sequence ID" value="NZ_CP045851.1"/>
</dbReference>
<feature type="transmembrane region" description="Helical" evidence="5">
    <location>
        <begin position="21"/>
        <end position="42"/>
    </location>
</feature>
<feature type="transmembrane region" description="Helical" evidence="5">
    <location>
        <begin position="217"/>
        <end position="238"/>
    </location>
</feature>
<dbReference type="InterPro" id="IPR013525">
    <property type="entry name" value="ABC2_TM"/>
</dbReference>
<proteinExistence type="inferred from homology"/>
<dbReference type="GO" id="GO:0043190">
    <property type="term" value="C:ATP-binding cassette (ABC) transporter complex"/>
    <property type="evidence" value="ECO:0007669"/>
    <property type="project" value="InterPro"/>
</dbReference>
<feature type="transmembrane region" description="Helical" evidence="5">
    <location>
        <begin position="132"/>
        <end position="153"/>
    </location>
</feature>
<reference evidence="7 8" key="1">
    <citation type="submission" date="2019-11" db="EMBL/GenBank/DDBJ databases">
        <authorList>
            <person name="He Y."/>
        </authorList>
    </citation>
    <scope>NUCLEOTIDE SEQUENCE [LARGE SCALE GENOMIC DNA]</scope>
    <source>
        <strain evidence="7 8">SCSIO 58843</strain>
    </source>
</reference>